<evidence type="ECO:0000256" key="4">
    <source>
        <dbReference type="ARBA" id="ARBA00023136"/>
    </source>
</evidence>
<dbReference type="PANTHER" id="PTHR36974:SF1">
    <property type="entry name" value="DOXX FAMILY MEMBRANE PROTEIN"/>
    <property type="match status" value="1"/>
</dbReference>
<sequence length="127" mass="14871">MKRPIYKIFLWIYALFYILAGCNHFLSTEVYYVIMPKWLPAPGFLIYFSGILEIISGLLLLINKTRKFAALLIIMMLIAFLPAHIYMIQQAPFMLGQILITPLIAWLRLPLQFLFIGWAGYYFKKMA</sequence>
<feature type="transmembrane region" description="Helical" evidence="5">
    <location>
        <begin position="68"/>
        <end position="87"/>
    </location>
</feature>
<dbReference type="Proteomes" id="UP000198836">
    <property type="component" value="Unassembled WGS sequence"/>
</dbReference>
<keyword evidence="7" id="KW-1185">Reference proteome</keyword>
<evidence type="ECO:0000256" key="2">
    <source>
        <dbReference type="ARBA" id="ARBA00022692"/>
    </source>
</evidence>
<dbReference type="EMBL" id="FOJM01000004">
    <property type="protein sequence ID" value="SFA44330.1"/>
    <property type="molecule type" value="Genomic_DNA"/>
</dbReference>
<evidence type="ECO:0000256" key="1">
    <source>
        <dbReference type="ARBA" id="ARBA00004141"/>
    </source>
</evidence>
<dbReference type="InterPro" id="IPR032808">
    <property type="entry name" value="DoxX"/>
</dbReference>
<dbReference type="Pfam" id="PF07681">
    <property type="entry name" value="DoxX"/>
    <property type="match status" value="1"/>
</dbReference>
<feature type="transmembrane region" description="Helical" evidence="5">
    <location>
        <begin position="7"/>
        <end position="26"/>
    </location>
</feature>
<dbReference type="PANTHER" id="PTHR36974">
    <property type="entry name" value="MEMBRANE PROTEIN-RELATED"/>
    <property type="match status" value="1"/>
</dbReference>
<organism evidence="6 7">
    <name type="scientific">Pedobacter suwonensis</name>
    <dbReference type="NCBI Taxonomy" id="332999"/>
    <lineage>
        <taxon>Bacteria</taxon>
        <taxon>Pseudomonadati</taxon>
        <taxon>Bacteroidota</taxon>
        <taxon>Sphingobacteriia</taxon>
        <taxon>Sphingobacteriales</taxon>
        <taxon>Sphingobacteriaceae</taxon>
        <taxon>Pedobacter</taxon>
    </lineage>
</organism>
<reference evidence="7" key="1">
    <citation type="submission" date="2016-10" db="EMBL/GenBank/DDBJ databases">
        <authorList>
            <person name="Varghese N."/>
            <person name="Submissions S."/>
        </authorList>
    </citation>
    <scope>NUCLEOTIDE SEQUENCE [LARGE SCALE GENOMIC DNA]</scope>
    <source>
        <strain evidence="7">DSM 18130</strain>
    </source>
</reference>
<keyword evidence="4 5" id="KW-0472">Membrane</keyword>
<dbReference type="STRING" id="332999.SAMN04488511_10482"/>
<name>A0A1I0SXV1_9SPHI</name>
<gene>
    <name evidence="6" type="ORF">SAMN04488511_10482</name>
</gene>
<evidence type="ECO:0000256" key="5">
    <source>
        <dbReference type="SAM" id="Phobius"/>
    </source>
</evidence>
<dbReference type="PROSITE" id="PS51257">
    <property type="entry name" value="PROKAR_LIPOPROTEIN"/>
    <property type="match status" value="1"/>
</dbReference>
<comment type="subcellular location">
    <subcellularLocation>
        <location evidence="1">Membrane</location>
        <topology evidence="1">Multi-pass membrane protein</topology>
    </subcellularLocation>
</comment>
<accession>A0A1I0SXV1</accession>
<feature type="transmembrane region" description="Helical" evidence="5">
    <location>
        <begin position="99"/>
        <end position="123"/>
    </location>
</feature>
<dbReference type="AlphaFoldDB" id="A0A1I0SXV1"/>
<evidence type="ECO:0000313" key="7">
    <source>
        <dbReference type="Proteomes" id="UP000198836"/>
    </source>
</evidence>
<dbReference type="GO" id="GO:0016020">
    <property type="term" value="C:membrane"/>
    <property type="evidence" value="ECO:0007669"/>
    <property type="project" value="UniProtKB-SubCell"/>
</dbReference>
<evidence type="ECO:0000256" key="3">
    <source>
        <dbReference type="ARBA" id="ARBA00022989"/>
    </source>
</evidence>
<dbReference type="OrthoDB" id="327939at2"/>
<keyword evidence="2 5" id="KW-0812">Transmembrane</keyword>
<proteinExistence type="predicted"/>
<feature type="transmembrane region" description="Helical" evidence="5">
    <location>
        <begin position="38"/>
        <end position="61"/>
    </location>
</feature>
<keyword evidence="3 5" id="KW-1133">Transmembrane helix</keyword>
<evidence type="ECO:0000313" key="6">
    <source>
        <dbReference type="EMBL" id="SFA44330.1"/>
    </source>
</evidence>
<protein>
    <submittedName>
        <fullName evidence="6">Uncharacterized membrane protein</fullName>
    </submittedName>
</protein>
<dbReference type="RefSeq" id="WP_090981586.1">
    <property type="nucleotide sequence ID" value="NZ_FOJM01000004.1"/>
</dbReference>